<dbReference type="OrthoDB" id="6625098at2759"/>
<dbReference type="EMBL" id="VIIS01001867">
    <property type="protein sequence ID" value="KAF0291597.1"/>
    <property type="molecule type" value="Genomic_DNA"/>
</dbReference>
<dbReference type="AlphaFoldDB" id="A0A6A4V5S4"/>
<feature type="region of interest" description="Disordered" evidence="1">
    <location>
        <begin position="1"/>
        <end position="40"/>
    </location>
</feature>
<sequence length="764" mass="83316">MHSLQDAGSSRPPKKRSAPASRGPPKKKVTSSRKNPEPEFRHLAMGTLAEVRANTVRIMELLEGAPRSAWSKDSCDEKQLRAARSMKDISEASGAGDPAAAVGHQKRNTAGWFQYDMSLGTSFDYTESLPNAFRSLKTALKSHLFRSSVHMKLAQKHTSPKLTHQNEFPRAMNLLRTAYLVTRFSGSEQSFSDLIALQRLNGAEICHADPEALLPLARHTFYSEIMNKLKEHIATQPCVSVLASKVTVNGMHFSVVMVLTVVPAAPPEHLVQSFVVGVWQVADLDGDWTAKKIQAALDAIGVRAAEQLAAIAVGDEYRVLRVPSRLLRLMRDTTGRPHPAGLLVVPLRTSEPTSSQAEAQARAQPDCQWVSRVISDVELISSRFAAGGNSERPAPAPAGPDGATTVVRPFSDTATVSEKAASLEKFFEKWKRMEAVLGKRLEEQRDNPNDAVAREKLADGDFKARVAALCDLYWLLNESGGGGGSGGQARRRLPPWEARYGGAGAAATMRCMRSCVNTCKTLSCGESLADAELQRLFPTLAHHAEVLSKGCLASDITAFCEAVESALWPGGRLVPSGRDLMLRSSDDLRAVTDLRDSVTKATDVTAACRRLMARRMIPSEVAALHNSPDTVVRVLQQMSSRATLDNEELFGRLWNLRWARPSLRHHLDAWVRLWLLAPPRGVIEAVTAVIGEVASAGGDGLSENAAEEIAIRWNGPELAHADPLLETSYALLLKQIRTDANKAQRKSAAERPCPRASLFKSLDD</sequence>
<dbReference type="Proteomes" id="UP000440578">
    <property type="component" value="Unassembled WGS sequence"/>
</dbReference>
<organism evidence="2 3">
    <name type="scientific">Amphibalanus amphitrite</name>
    <name type="common">Striped barnacle</name>
    <name type="synonym">Balanus amphitrite</name>
    <dbReference type="NCBI Taxonomy" id="1232801"/>
    <lineage>
        <taxon>Eukaryota</taxon>
        <taxon>Metazoa</taxon>
        <taxon>Ecdysozoa</taxon>
        <taxon>Arthropoda</taxon>
        <taxon>Crustacea</taxon>
        <taxon>Multicrustacea</taxon>
        <taxon>Cirripedia</taxon>
        <taxon>Thoracica</taxon>
        <taxon>Thoracicalcarea</taxon>
        <taxon>Balanomorpha</taxon>
        <taxon>Balanoidea</taxon>
        <taxon>Balanidae</taxon>
        <taxon>Amphibalaninae</taxon>
        <taxon>Amphibalanus</taxon>
    </lineage>
</organism>
<evidence type="ECO:0000256" key="1">
    <source>
        <dbReference type="SAM" id="MobiDB-lite"/>
    </source>
</evidence>
<protein>
    <submittedName>
        <fullName evidence="2">Uncharacterized protein</fullName>
    </submittedName>
</protein>
<comment type="caution">
    <text evidence="2">The sequence shown here is derived from an EMBL/GenBank/DDBJ whole genome shotgun (WGS) entry which is preliminary data.</text>
</comment>
<accession>A0A6A4V5S4</accession>
<feature type="region of interest" description="Disordered" evidence="1">
    <location>
        <begin position="386"/>
        <end position="406"/>
    </location>
</feature>
<evidence type="ECO:0000313" key="2">
    <source>
        <dbReference type="EMBL" id="KAF0291597.1"/>
    </source>
</evidence>
<keyword evidence="3" id="KW-1185">Reference proteome</keyword>
<feature type="compositionally biased region" description="Basic and acidic residues" evidence="1">
    <location>
        <begin position="743"/>
        <end position="753"/>
    </location>
</feature>
<proteinExistence type="predicted"/>
<feature type="region of interest" description="Disordered" evidence="1">
    <location>
        <begin position="743"/>
        <end position="764"/>
    </location>
</feature>
<gene>
    <name evidence="2" type="ORF">FJT64_010342</name>
</gene>
<name>A0A6A4V5S4_AMPAM</name>
<evidence type="ECO:0000313" key="3">
    <source>
        <dbReference type="Proteomes" id="UP000440578"/>
    </source>
</evidence>
<reference evidence="2 3" key="1">
    <citation type="submission" date="2019-07" db="EMBL/GenBank/DDBJ databases">
        <title>Draft genome assembly of a fouling barnacle, Amphibalanus amphitrite (Darwin, 1854): The first reference genome for Thecostraca.</title>
        <authorList>
            <person name="Kim W."/>
        </authorList>
    </citation>
    <scope>NUCLEOTIDE SEQUENCE [LARGE SCALE GENOMIC DNA]</scope>
    <source>
        <strain evidence="2">SNU_AA5</strain>
        <tissue evidence="2">Soma without cirri and trophi</tissue>
    </source>
</reference>